<dbReference type="EMBL" id="JADXDR010000015">
    <property type="protein sequence ID" value="KAI7845609.1"/>
    <property type="molecule type" value="Genomic_DNA"/>
</dbReference>
<protein>
    <submittedName>
        <fullName evidence="2">Uncharacterized protein</fullName>
    </submittedName>
</protein>
<dbReference type="SUPFAM" id="SSF48403">
    <property type="entry name" value="Ankyrin repeat"/>
    <property type="match status" value="1"/>
</dbReference>
<dbReference type="Proteomes" id="UP001205105">
    <property type="component" value="Unassembled WGS sequence"/>
</dbReference>
<proteinExistence type="predicted"/>
<dbReference type="AlphaFoldDB" id="A0AAD5E2M0"/>
<sequence>MHSDILAPRLERLHLDLPAQAAAALLSKLVVGLVCGDLEVAQTALTELQAPGIALLADVNSLVETPFGGAAYHPLFAAAATPLPHSLALAAAQRLMELGAAVNVRCRDCGGEHTPLSKALVLRNWPLAELLLQQGADPTVALLCTDLLESSRFDPELVKWLLDRGAGVAAPPPSSLCGGSSGARSSIRCGGGMHSGSGGGMHSGELAPSAPPSSSSTASCSFSSGRGELPATAVALRKLAKELHVSRQLSKLHVAACAEQERWLLRRAADCLTLLLAAGATPVGATSNAALAAAAAALEPADWEAVRQVASKPPEWTPRNHSRLFPAAYCRTAQEVLKLALRGFTVPTAASCQPSGSEEQRHSQQQQRQELQQRCTFFLDGNVVQCIIQQLAPCSQR</sequence>
<organism evidence="2 3">
    <name type="scientific">Chlorella ohadii</name>
    <dbReference type="NCBI Taxonomy" id="2649997"/>
    <lineage>
        <taxon>Eukaryota</taxon>
        <taxon>Viridiplantae</taxon>
        <taxon>Chlorophyta</taxon>
        <taxon>core chlorophytes</taxon>
        <taxon>Trebouxiophyceae</taxon>
        <taxon>Chlorellales</taxon>
        <taxon>Chlorellaceae</taxon>
        <taxon>Chlorella clade</taxon>
        <taxon>Chlorella</taxon>
    </lineage>
</organism>
<gene>
    <name evidence="2" type="ORF">COHA_000895</name>
</gene>
<accession>A0AAD5E2M0</accession>
<reference evidence="2" key="1">
    <citation type="submission" date="2020-11" db="EMBL/GenBank/DDBJ databases">
        <title>Chlorella ohadii genome sequencing and assembly.</title>
        <authorList>
            <person name="Murik O."/>
            <person name="Treves H."/>
            <person name="Kedem I."/>
            <person name="Shotland Y."/>
            <person name="Kaplan A."/>
        </authorList>
    </citation>
    <scope>NUCLEOTIDE SEQUENCE</scope>
    <source>
        <strain evidence="2">1</strain>
    </source>
</reference>
<feature type="compositionally biased region" description="Low complexity" evidence="1">
    <location>
        <begin position="203"/>
        <end position="222"/>
    </location>
</feature>
<evidence type="ECO:0000313" key="2">
    <source>
        <dbReference type="EMBL" id="KAI7845609.1"/>
    </source>
</evidence>
<comment type="caution">
    <text evidence="2">The sequence shown here is derived from an EMBL/GenBank/DDBJ whole genome shotgun (WGS) entry which is preliminary data.</text>
</comment>
<dbReference type="InterPro" id="IPR036770">
    <property type="entry name" value="Ankyrin_rpt-contain_sf"/>
</dbReference>
<dbReference type="Gene3D" id="1.25.40.20">
    <property type="entry name" value="Ankyrin repeat-containing domain"/>
    <property type="match status" value="1"/>
</dbReference>
<name>A0AAD5E2M0_9CHLO</name>
<evidence type="ECO:0000313" key="3">
    <source>
        <dbReference type="Proteomes" id="UP001205105"/>
    </source>
</evidence>
<evidence type="ECO:0000256" key="1">
    <source>
        <dbReference type="SAM" id="MobiDB-lite"/>
    </source>
</evidence>
<feature type="region of interest" description="Disordered" evidence="1">
    <location>
        <begin position="197"/>
        <end position="222"/>
    </location>
</feature>
<keyword evidence="3" id="KW-1185">Reference proteome</keyword>